<evidence type="ECO:0000313" key="9">
    <source>
        <dbReference type="EMBL" id="OGY84232.1"/>
    </source>
</evidence>
<dbReference type="AlphaFoldDB" id="A0A1G2B4Y0"/>
<feature type="domain" description="Small ribosomal subunit protein uS7" evidence="8">
    <location>
        <begin position="2"/>
        <end position="148"/>
    </location>
</feature>
<comment type="subunit">
    <text evidence="6">Part of the 30S ribosomal subunit. Contacts proteins S9 and S11.</text>
</comment>
<keyword evidence="5 6" id="KW-0687">Ribonucleoprotein</keyword>
<evidence type="ECO:0000256" key="1">
    <source>
        <dbReference type="ARBA" id="ARBA00007151"/>
    </source>
</evidence>
<sequence length="154" mass="17397">MRGKQAPKREQVPDPKYNSTVISKLINMIMQRGKKTVAQGIVYDAFEIIEAKTKQKPMDVFELAIKNISPLLEVKARRIGGANYQVPVEVKGDRRLTLALRWLIGSAQSRKGMPMRQRLAMELIDASQNQGGAMKKKEDVQRMAESNRAFAHFA</sequence>
<organism evidence="9 10">
    <name type="scientific">Candidatus Kerfeldbacteria bacterium RIFCSPHIGHO2_12_FULL_48_17</name>
    <dbReference type="NCBI Taxonomy" id="1798542"/>
    <lineage>
        <taxon>Bacteria</taxon>
        <taxon>Candidatus Kerfeldiibacteriota</taxon>
    </lineage>
</organism>
<dbReference type="PANTHER" id="PTHR11205">
    <property type="entry name" value="RIBOSOMAL PROTEIN S7"/>
    <property type="match status" value="1"/>
</dbReference>
<evidence type="ECO:0000256" key="5">
    <source>
        <dbReference type="ARBA" id="ARBA00023274"/>
    </source>
</evidence>
<dbReference type="GO" id="GO:0006412">
    <property type="term" value="P:translation"/>
    <property type="evidence" value="ECO:0007669"/>
    <property type="project" value="UniProtKB-UniRule"/>
</dbReference>
<gene>
    <name evidence="6" type="primary">rpsG</name>
    <name evidence="9" type="ORF">A3F54_03420</name>
</gene>
<name>A0A1G2B4Y0_9BACT</name>
<comment type="function">
    <text evidence="6">One of the primary rRNA binding proteins, it binds directly to 16S rRNA where it nucleates assembly of the head domain of the 30S subunit. Is located at the subunit interface close to the decoding center, probably blocks exit of the E-site tRNA.</text>
</comment>
<dbReference type="Gene3D" id="1.10.455.10">
    <property type="entry name" value="Ribosomal protein S7 domain"/>
    <property type="match status" value="1"/>
</dbReference>
<dbReference type="GO" id="GO:0015935">
    <property type="term" value="C:small ribosomal subunit"/>
    <property type="evidence" value="ECO:0007669"/>
    <property type="project" value="InterPro"/>
</dbReference>
<evidence type="ECO:0000259" key="8">
    <source>
        <dbReference type="Pfam" id="PF00177"/>
    </source>
</evidence>
<dbReference type="HAMAP" id="MF_00480_B">
    <property type="entry name" value="Ribosomal_uS7_B"/>
    <property type="match status" value="1"/>
</dbReference>
<dbReference type="NCBIfam" id="TIGR01029">
    <property type="entry name" value="rpsG_bact"/>
    <property type="match status" value="1"/>
</dbReference>
<dbReference type="PROSITE" id="PS00052">
    <property type="entry name" value="RIBOSOMAL_S7"/>
    <property type="match status" value="1"/>
</dbReference>
<dbReference type="FunFam" id="1.10.455.10:FF:000001">
    <property type="entry name" value="30S ribosomal protein S7"/>
    <property type="match status" value="1"/>
</dbReference>
<reference evidence="9 10" key="1">
    <citation type="journal article" date="2016" name="Nat. Commun.">
        <title>Thousands of microbial genomes shed light on interconnected biogeochemical processes in an aquifer system.</title>
        <authorList>
            <person name="Anantharaman K."/>
            <person name="Brown C.T."/>
            <person name="Hug L.A."/>
            <person name="Sharon I."/>
            <person name="Castelle C.J."/>
            <person name="Probst A.J."/>
            <person name="Thomas B.C."/>
            <person name="Singh A."/>
            <person name="Wilkins M.J."/>
            <person name="Karaoz U."/>
            <person name="Brodie E.L."/>
            <person name="Williams K.H."/>
            <person name="Hubbard S.S."/>
            <person name="Banfield J.F."/>
        </authorList>
    </citation>
    <scope>NUCLEOTIDE SEQUENCE [LARGE SCALE GENOMIC DNA]</scope>
</reference>
<dbReference type="EMBL" id="MHKD01000016">
    <property type="protein sequence ID" value="OGY84232.1"/>
    <property type="molecule type" value="Genomic_DNA"/>
</dbReference>
<dbReference type="InterPro" id="IPR020606">
    <property type="entry name" value="Ribosomal_uS7_CS"/>
</dbReference>
<dbReference type="Pfam" id="PF00177">
    <property type="entry name" value="Ribosomal_S7"/>
    <property type="match status" value="1"/>
</dbReference>
<dbReference type="InterPro" id="IPR000235">
    <property type="entry name" value="Ribosomal_uS7"/>
</dbReference>
<dbReference type="Proteomes" id="UP000176952">
    <property type="component" value="Unassembled WGS sequence"/>
</dbReference>
<dbReference type="CDD" id="cd14869">
    <property type="entry name" value="uS7_Bacteria"/>
    <property type="match status" value="1"/>
</dbReference>
<proteinExistence type="inferred from homology"/>
<protein>
    <recommendedName>
        <fullName evidence="6">Small ribosomal subunit protein uS7</fullName>
    </recommendedName>
</protein>
<dbReference type="SUPFAM" id="SSF47973">
    <property type="entry name" value="Ribosomal protein S7"/>
    <property type="match status" value="1"/>
</dbReference>
<keyword evidence="6" id="KW-0820">tRNA-binding</keyword>
<dbReference type="InterPro" id="IPR036823">
    <property type="entry name" value="Ribosomal_uS7_dom_sf"/>
</dbReference>
<dbReference type="InterPro" id="IPR005717">
    <property type="entry name" value="Ribosomal_uS7_bac/org-type"/>
</dbReference>
<dbReference type="PIRSF" id="PIRSF002122">
    <property type="entry name" value="RPS7p_RPS7a_RPS5e_RPS7o"/>
    <property type="match status" value="1"/>
</dbReference>
<comment type="similarity">
    <text evidence="1 6 7">Belongs to the universal ribosomal protein uS7 family.</text>
</comment>
<dbReference type="GO" id="GO:0000049">
    <property type="term" value="F:tRNA binding"/>
    <property type="evidence" value="ECO:0007669"/>
    <property type="project" value="UniProtKB-UniRule"/>
</dbReference>
<keyword evidence="4 6" id="KW-0689">Ribosomal protein</keyword>
<comment type="caution">
    <text evidence="9">The sequence shown here is derived from an EMBL/GenBank/DDBJ whole genome shotgun (WGS) entry which is preliminary data.</text>
</comment>
<dbReference type="InterPro" id="IPR023798">
    <property type="entry name" value="Ribosomal_uS7_dom"/>
</dbReference>
<keyword evidence="3 6" id="KW-0694">RNA-binding</keyword>
<evidence type="ECO:0000256" key="7">
    <source>
        <dbReference type="RuleBase" id="RU003619"/>
    </source>
</evidence>
<evidence type="ECO:0000256" key="4">
    <source>
        <dbReference type="ARBA" id="ARBA00022980"/>
    </source>
</evidence>
<evidence type="ECO:0000256" key="6">
    <source>
        <dbReference type="HAMAP-Rule" id="MF_00480"/>
    </source>
</evidence>
<dbReference type="STRING" id="1798542.A3F54_03420"/>
<accession>A0A1G2B4Y0</accession>
<evidence type="ECO:0000256" key="2">
    <source>
        <dbReference type="ARBA" id="ARBA00022730"/>
    </source>
</evidence>
<evidence type="ECO:0000313" key="10">
    <source>
        <dbReference type="Proteomes" id="UP000176952"/>
    </source>
</evidence>
<evidence type="ECO:0000256" key="3">
    <source>
        <dbReference type="ARBA" id="ARBA00022884"/>
    </source>
</evidence>
<dbReference type="GO" id="GO:0003735">
    <property type="term" value="F:structural constituent of ribosome"/>
    <property type="evidence" value="ECO:0007669"/>
    <property type="project" value="InterPro"/>
</dbReference>
<dbReference type="GO" id="GO:0019843">
    <property type="term" value="F:rRNA binding"/>
    <property type="evidence" value="ECO:0007669"/>
    <property type="project" value="UniProtKB-UniRule"/>
</dbReference>
<keyword evidence="2 6" id="KW-0699">rRNA-binding</keyword>